<dbReference type="EMBL" id="JAVDTR010000011">
    <property type="protein sequence ID" value="MDR6725551.1"/>
    <property type="molecule type" value="Genomic_DNA"/>
</dbReference>
<name>A0AAP5H7X0_PAEAM</name>
<organism evidence="1 2">
    <name type="scientific">Paenibacillus amylolyticus</name>
    <dbReference type="NCBI Taxonomy" id="1451"/>
    <lineage>
        <taxon>Bacteria</taxon>
        <taxon>Bacillati</taxon>
        <taxon>Bacillota</taxon>
        <taxon>Bacilli</taxon>
        <taxon>Bacillales</taxon>
        <taxon>Paenibacillaceae</taxon>
        <taxon>Paenibacillus</taxon>
    </lineage>
</organism>
<dbReference type="RefSeq" id="WP_056695810.1">
    <property type="nucleotide sequence ID" value="NZ_JAVDTR010000011.1"/>
</dbReference>
<dbReference type="AlphaFoldDB" id="A0AAP5H7X0"/>
<evidence type="ECO:0000313" key="1">
    <source>
        <dbReference type="EMBL" id="MDR6725551.1"/>
    </source>
</evidence>
<evidence type="ECO:0000313" key="2">
    <source>
        <dbReference type="Proteomes" id="UP001254832"/>
    </source>
</evidence>
<proteinExistence type="predicted"/>
<dbReference type="Proteomes" id="UP001254832">
    <property type="component" value="Unassembled WGS sequence"/>
</dbReference>
<comment type="caution">
    <text evidence="1">The sequence shown here is derived from an EMBL/GenBank/DDBJ whole genome shotgun (WGS) entry which is preliminary data.</text>
</comment>
<protein>
    <submittedName>
        <fullName evidence="1">Uncharacterized protein</fullName>
    </submittedName>
</protein>
<sequence>MCNEGDVHAEEEELNQAVHRYLTVLNLVPVPKHVWEASTCIYTTLGDAYFDHGESLAECRETNRAKEYLLKTYMLEGYVIFSEEMKNTMS</sequence>
<reference evidence="1" key="1">
    <citation type="submission" date="2023-07" db="EMBL/GenBank/DDBJ databases">
        <title>Sorghum-associated microbial communities from plants grown in Nebraska, USA.</title>
        <authorList>
            <person name="Schachtman D."/>
        </authorList>
    </citation>
    <scope>NUCLEOTIDE SEQUENCE</scope>
    <source>
        <strain evidence="1">BE80</strain>
    </source>
</reference>
<gene>
    <name evidence="1" type="ORF">J2W91_004050</name>
</gene>
<accession>A0AAP5H7X0</accession>